<evidence type="ECO:0000313" key="1">
    <source>
        <dbReference type="EMBL" id="EMA47954.1"/>
    </source>
</evidence>
<evidence type="ECO:0000313" key="2">
    <source>
        <dbReference type="Proteomes" id="UP000011669"/>
    </source>
</evidence>
<sequence>MALSKNDLREIDAILVGYLKEGRVTPVYARDRVIDEGRRKEITSTYISQRLQRLTEHGHTRNLYDDGLYELVSEPED</sequence>
<dbReference type="AlphaFoldDB" id="M0MT88"/>
<dbReference type="PATRIC" id="fig|1227455.4.peg.150"/>
<protein>
    <submittedName>
        <fullName evidence="1">Uncharacterized protein</fullName>
    </submittedName>
</protein>
<reference evidence="1" key="1">
    <citation type="journal article" date="2014" name="PLoS Genet.">
        <title>Phylogenetically driven sequencing of extremely halophilic archaea reveals strategies for static and dynamic osmo-response.</title>
        <authorList>
            <person name="Becker E.A."/>
            <person name="Seitzer P.M."/>
            <person name="Tritt A."/>
            <person name="Larsen D."/>
            <person name="Krusor M."/>
            <person name="Yao A.I."/>
            <person name="Wu D."/>
            <person name="Madern D."/>
            <person name="Eisen J.A."/>
            <person name="Darling A.E."/>
            <person name="Facciotti M.T."/>
        </authorList>
    </citation>
    <scope>NUCLEOTIDE SEQUENCE [LARGE SCALE GENOMIC DNA]</scope>
    <source>
        <strain evidence="1">DSM 5350</strain>
    </source>
</reference>
<dbReference type="Proteomes" id="UP000011669">
    <property type="component" value="Unassembled WGS sequence"/>
</dbReference>
<proteinExistence type="predicted"/>
<keyword evidence="2" id="KW-1185">Reference proteome</keyword>
<accession>M0MT88</accession>
<dbReference type="EMBL" id="AOMD01000002">
    <property type="protein sequence ID" value="EMA47954.1"/>
    <property type="molecule type" value="Genomic_DNA"/>
</dbReference>
<dbReference type="InParanoid" id="M0MT88"/>
<comment type="caution">
    <text evidence="1">The sequence shown here is derived from an EMBL/GenBank/DDBJ whole genome shotgun (WGS) entry which is preliminary data.</text>
</comment>
<dbReference type="STRING" id="1227455.C449_00740"/>
<name>M0MT88_9EURY</name>
<dbReference type="OrthoDB" id="275628at2157"/>
<organism evidence="1 2">
    <name type="scientific">Halococcus saccharolyticus DSM 5350</name>
    <dbReference type="NCBI Taxonomy" id="1227455"/>
    <lineage>
        <taxon>Archaea</taxon>
        <taxon>Methanobacteriati</taxon>
        <taxon>Methanobacteriota</taxon>
        <taxon>Stenosarchaea group</taxon>
        <taxon>Halobacteria</taxon>
        <taxon>Halobacteriales</taxon>
        <taxon>Halococcaceae</taxon>
        <taxon>Halococcus</taxon>
    </lineage>
</organism>
<gene>
    <name evidence="1" type="ORF">C449_00740</name>
</gene>